<dbReference type="Gene3D" id="3.40.5.100">
    <property type="match status" value="1"/>
</dbReference>
<dbReference type="VEuPathDB" id="VectorBase:BGLAX_028959"/>
<dbReference type="PANTHER" id="PTHR43675:SF8">
    <property type="entry name" value="ARSENITE METHYLTRANSFERASE"/>
    <property type="match status" value="1"/>
</dbReference>
<dbReference type="SUPFAM" id="SSF53335">
    <property type="entry name" value="S-adenosyl-L-methionine-dependent methyltransferases"/>
    <property type="match status" value="1"/>
</dbReference>
<evidence type="ECO:0000313" key="10">
    <source>
        <dbReference type="EnsemblMetazoa" id="BGLB006017-PD"/>
    </source>
</evidence>
<organism evidence="10 11">
    <name type="scientific">Biomphalaria glabrata</name>
    <name type="common">Bloodfluke planorb</name>
    <name type="synonym">Freshwater snail</name>
    <dbReference type="NCBI Taxonomy" id="6526"/>
    <lineage>
        <taxon>Eukaryota</taxon>
        <taxon>Metazoa</taxon>
        <taxon>Spiralia</taxon>
        <taxon>Lophotrochozoa</taxon>
        <taxon>Mollusca</taxon>
        <taxon>Gastropoda</taxon>
        <taxon>Heterobranchia</taxon>
        <taxon>Euthyneura</taxon>
        <taxon>Panpulmonata</taxon>
        <taxon>Hygrophila</taxon>
        <taxon>Lymnaeoidea</taxon>
        <taxon>Planorbidae</taxon>
        <taxon>Biomphalaria</taxon>
    </lineage>
</organism>
<dbReference type="VEuPathDB" id="VectorBase:BGLB006017"/>
<comment type="catalytic activity">
    <reaction evidence="8">
        <text>arsenic triglutathione + 3 [thioredoxin]-dithiol + 3 S-adenosyl-L-methionine = trimethylarsine + 3 [thioredoxin]-disulfide + 3 glutathione + 3 S-adenosyl-L-homocysteine + 3 H(+)</text>
        <dbReference type="Rhea" id="RHEA:69432"/>
        <dbReference type="Rhea" id="RHEA-COMP:10698"/>
        <dbReference type="Rhea" id="RHEA-COMP:10700"/>
        <dbReference type="ChEBI" id="CHEBI:15378"/>
        <dbReference type="ChEBI" id="CHEBI:27130"/>
        <dbReference type="ChEBI" id="CHEBI:29950"/>
        <dbReference type="ChEBI" id="CHEBI:50058"/>
        <dbReference type="ChEBI" id="CHEBI:57856"/>
        <dbReference type="ChEBI" id="CHEBI:57925"/>
        <dbReference type="ChEBI" id="CHEBI:59789"/>
        <dbReference type="ChEBI" id="CHEBI:183640"/>
        <dbReference type="EC" id="2.1.1.137"/>
    </reaction>
</comment>
<accession>A0A2C9JPU4</accession>
<dbReference type="EC" id="2.1.1.137" evidence="4"/>
<evidence type="ECO:0000256" key="7">
    <source>
        <dbReference type="ARBA" id="ARBA00047943"/>
    </source>
</evidence>
<dbReference type="AlphaFoldDB" id="A0A2C9JPU4"/>
<proteinExistence type="inferred from homology"/>
<evidence type="ECO:0000256" key="3">
    <source>
        <dbReference type="ARBA" id="ARBA00034487"/>
    </source>
</evidence>
<dbReference type="InterPro" id="IPR029063">
    <property type="entry name" value="SAM-dependent_MTases_sf"/>
</dbReference>
<dbReference type="KEGG" id="bgt:106062897"/>
<evidence type="ECO:0000256" key="2">
    <source>
        <dbReference type="ARBA" id="ARBA00022691"/>
    </source>
</evidence>
<gene>
    <name evidence="10" type="primary">106062897</name>
</gene>
<dbReference type="GO" id="GO:0018872">
    <property type="term" value="P:arsonoacetate metabolic process"/>
    <property type="evidence" value="ECO:0007669"/>
    <property type="project" value="TreeGrafter"/>
</dbReference>
<protein>
    <recommendedName>
        <fullName evidence="5">Arsenite methyltransferase</fullName>
        <ecNumber evidence="4">2.1.1.137</ecNumber>
    </recommendedName>
</protein>
<dbReference type="InterPro" id="IPR026669">
    <property type="entry name" value="Arsenite_MeTrfase-like"/>
</dbReference>
<evidence type="ECO:0000256" key="5">
    <source>
        <dbReference type="ARBA" id="ARBA00034545"/>
    </source>
</evidence>
<feature type="domain" description="Methyltransferase" evidence="9">
    <location>
        <begin position="100"/>
        <end position="251"/>
    </location>
</feature>
<name>A0A2C9JPU4_BIOGL</name>
<reference evidence="10" key="1">
    <citation type="submission" date="2020-05" db="UniProtKB">
        <authorList>
            <consortium name="EnsemblMetazoa"/>
        </authorList>
    </citation>
    <scope>IDENTIFICATION</scope>
    <source>
        <strain evidence="10">BB02</strain>
    </source>
</reference>
<dbReference type="OrthoDB" id="8300214at2759"/>
<evidence type="ECO:0000259" key="9">
    <source>
        <dbReference type="Pfam" id="PF13847"/>
    </source>
</evidence>
<dbReference type="Gene3D" id="3.40.50.150">
    <property type="entry name" value="Vaccinia Virus protein VP39"/>
    <property type="match status" value="1"/>
</dbReference>
<comment type="catalytic activity">
    <reaction evidence="6">
        <text>arsenic triglutathione + [thioredoxin]-dithiol + S-adenosyl-L-methionine + 2 H2O = methylarsonous acid + [thioredoxin]-disulfide + 3 glutathione + S-adenosyl-L-homocysteine + H(+)</text>
        <dbReference type="Rhea" id="RHEA:69460"/>
        <dbReference type="Rhea" id="RHEA-COMP:10698"/>
        <dbReference type="Rhea" id="RHEA-COMP:10700"/>
        <dbReference type="ChEBI" id="CHEBI:15377"/>
        <dbReference type="ChEBI" id="CHEBI:15378"/>
        <dbReference type="ChEBI" id="CHEBI:17826"/>
        <dbReference type="ChEBI" id="CHEBI:29950"/>
        <dbReference type="ChEBI" id="CHEBI:50058"/>
        <dbReference type="ChEBI" id="CHEBI:57856"/>
        <dbReference type="ChEBI" id="CHEBI:57925"/>
        <dbReference type="ChEBI" id="CHEBI:59789"/>
        <dbReference type="ChEBI" id="CHEBI:183640"/>
        <dbReference type="EC" id="2.1.1.137"/>
    </reaction>
</comment>
<keyword evidence="1" id="KW-0808">Transferase</keyword>
<evidence type="ECO:0000256" key="4">
    <source>
        <dbReference type="ARBA" id="ARBA00034521"/>
    </source>
</evidence>
<evidence type="ECO:0000256" key="1">
    <source>
        <dbReference type="ARBA" id="ARBA00022679"/>
    </source>
</evidence>
<evidence type="ECO:0000256" key="6">
    <source>
        <dbReference type="ARBA" id="ARBA00047941"/>
    </source>
</evidence>
<comment type="similarity">
    <text evidence="3">Belongs to the methyltransferase superfamily. Arsenite methyltransferase family.</text>
</comment>
<dbReference type="PANTHER" id="PTHR43675">
    <property type="entry name" value="ARSENITE METHYLTRANSFERASE"/>
    <property type="match status" value="1"/>
</dbReference>
<evidence type="ECO:0000313" key="11">
    <source>
        <dbReference type="Proteomes" id="UP000076420"/>
    </source>
</evidence>
<sequence>MNNYNISSPGRIHSEIFRKESLDSTNMACESGASCCDTKESVQNYYGKFLTKTSDLKTGACTAQIGKFPKYVREVIALVHEEVTSKYYGCGPVFPPALQGASVLDLGSGSGQDCYILSKLVGADGQVVGLDMTDEQLSVANKYIDYHTKLFGYASPNISFVKGYMENMVEAGIKDNTFDIVVSNCVINLSKDKLAVLKEAYRVLKEGGELYFSDVYADQNLPDSVREHKELWCECVAGAIFWKDLYKLAKEIGFSTPRLVTAGLFSVEDKHYKDVLGDAKFVSVTYRLFKLPQVQSHASTVVYGGEIQGHEDELPFDYAITFKKNEECHVKPELATILKTSRYRKYFTFSEGEHGPCKCAKLEKDPFEYCAQQGNIKSCC</sequence>
<dbReference type="GO" id="GO:0005829">
    <property type="term" value="C:cytosol"/>
    <property type="evidence" value="ECO:0007669"/>
    <property type="project" value="TreeGrafter"/>
</dbReference>
<dbReference type="Proteomes" id="UP000076420">
    <property type="component" value="Unassembled WGS sequence"/>
</dbReference>
<dbReference type="EnsemblMetazoa" id="BGLB006017-RD">
    <property type="protein sequence ID" value="BGLB006017-PD"/>
    <property type="gene ID" value="BGLB006017"/>
</dbReference>
<dbReference type="STRING" id="6526.A0A2C9JPU4"/>
<keyword evidence="2" id="KW-0949">S-adenosyl-L-methionine</keyword>
<dbReference type="CDD" id="cd02440">
    <property type="entry name" value="AdoMet_MTases"/>
    <property type="match status" value="1"/>
</dbReference>
<dbReference type="GO" id="GO:0009404">
    <property type="term" value="P:toxin metabolic process"/>
    <property type="evidence" value="ECO:0007669"/>
    <property type="project" value="TreeGrafter"/>
</dbReference>
<comment type="catalytic activity">
    <reaction evidence="7">
        <text>arsenic triglutathione + 2 [thioredoxin]-dithiol + 2 S-adenosyl-L-methionine + H2O = dimethylarsinous acid + 2 [thioredoxin]-disulfide + 3 glutathione + 2 S-adenosyl-L-homocysteine + 2 H(+)</text>
        <dbReference type="Rhea" id="RHEA:69464"/>
        <dbReference type="Rhea" id="RHEA-COMP:10698"/>
        <dbReference type="Rhea" id="RHEA-COMP:10700"/>
        <dbReference type="ChEBI" id="CHEBI:15377"/>
        <dbReference type="ChEBI" id="CHEBI:15378"/>
        <dbReference type="ChEBI" id="CHEBI:23808"/>
        <dbReference type="ChEBI" id="CHEBI:29950"/>
        <dbReference type="ChEBI" id="CHEBI:50058"/>
        <dbReference type="ChEBI" id="CHEBI:57856"/>
        <dbReference type="ChEBI" id="CHEBI:57925"/>
        <dbReference type="ChEBI" id="CHEBI:59789"/>
        <dbReference type="ChEBI" id="CHEBI:183640"/>
        <dbReference type="EC" id="2.1.1.137"/>
    </reaction>
</comment>
<evidence type="ECO:0000256" key="8">
    <source>
        <dbReference type="ARBA" id="ARBA00048428"/>
    </source>
</evidence>
<dbReference type="GO" id="GO:0030791">
    <property type="term" value="F:arsenite methyltransferase activity"/>
    <property type="evidence" value="ECO:0007669"/>
    <property type="project" value="UniProtKB-EC"/>
</dbReference>
<dbReference type="Pfam" id="PF13847">
    <property type="entry name" value="Methyltransf_31"/>
    <property type="match status" value="1"/>
</dbReference>
<dbReference type="InterPro" id="IPR025714">
    <property type="entry name" value="Methyltranfer_dom"/>
</dbReference>